<keyword evidence="4" id="KW-0808">Transferase</keyword>
<evidence type="ECO:0000256" key="9">
    <source>
        <dbReference type="ARBA" id="ARBA00023027"/>
    </source>
</evidence>
<evidence type="ECO:0000256" key="7">
    <source>
        <dbReference type="ARBA" id="ARBA00022771"/>
    </source>
</evidence>
<dbReference type="GO" id="GO:0005730">
    <property type="term" value="C:nucleolus"/>
    <property type="evidence" value="ECO:0007669"/>
    <property type="project" value="TreeGrafter"/>
</dbReference>
<dbReference type="GO" id="GO:0003677">
    <property type="term" value="F:DNA binding"/>
    <property type="evidence" value="ECO:0007669"/>
    <property type="project" value="UniProtKB-KW"/>
</dbReference>
<dbReference type="GO" id="GO:0006302">
    <property type="term" value="P:double-strand break repair"/>
    <property type="evidence" value="ECO:0007669"/>
    <property type="project" value="TreeGrafter"/>
</dbReference>
<keyword evidence="9" id="KW-0520">NAD</keyword>
<evidence type="ECO:0000256" key="10">
    <source>
        <dbReference type="ARBA" id="ARBA00023125"/>
    </source>
</evidence>
<dbReference type="EC" id="2.4.2.30" evidence="2"/>
<dbReference type="PROSITE" id="PS50064">
    <property type="entry name" value="ZF_PARP_2"/>
    <property type="match status" value="1"/>
</dbReference>
<dbReference type="Gene3D" id="3.90.640.80">
    <property type="match status" value="1"/>
</dbReference>
<dbReference type="Gene3D" id="3.30.1740.10">
    <property type="entry name" value="Zinc finger, PARP-type"/>
    <property type="match status" value="1"/>
</dbReference>
<keyword evidence="7" id="KW-0863">Zinc-finger</keyword>
<dbReference type="InterPro" id="IPR036957">
    <property type="entry name" value="Znf_PARP_sf"/>
</dbReference>
<dbReference type="SUPFAM" id="SSF57716">
    <property type="entry name" value="Glucocorticoid receptor-like (DNA-binding domain)"/>
    <property type="match status" value="1"/>
</dbReference>
<evidence type="ECO:0000259" key="15">
    <source>
        <dbReference type="PROSITE" id="PS50172"/>
    </source>
</evidence>
<dbReference type="PROSITE" id="PS50172">
    <property type="entry name" value="BRCT"/>
    <property type="match status" value="1"/>
</dbReference>
<organism evidence="16 17">
    <name type="scientific">Bugula neritina</name>
    <name type="common">Brown bryozoan</name>
    <name type="synonym">Sertularia neritina</name>
    <dbReference type="NCBI Taxonomy" id="10212"/>
    <lineage>
        <taxon>Eukaryota</taxon>
        <taxon>Metazoa</taxon>
        <taxon>Spiralia</taxon>
        <taxon>Lophotrochozoa</taxon>
        <taxon>Bryozoa</taxon>
        <taxon>Gymnolaemata</taxon>
        <taxon>Cheilostomatida</taxon>
        <taxon>Flustrina</taxon>
        <taxon>Buguloidea</taxon>
        <taxon>Bugulidae</taxon>
        <taxon>Bugula</taxon>
    </lineage>
</organism>
<evidence type="ECO:0000256" key="3">
    <source>
        <dbReference type="ARBA" id="ARBA00022676"/>
    </source>
</evidence>
<evidence type="ECO:0000256" key="6">
    <source>
        <dbReference type="ARBA" id="ARBA00022765"/>
    </source>
</evidence>
<comment type="caution">
    <text evidence="16">The sequence shown here is derived from an EMBL/GenBank/DDBJ whole genome shotgun (WGS) entry which is preliminary data.</text>
</comment>
<evidence type="ECO:0000256" key="5">
    <source>
        <dbReference type="ARBA" id="ARBA00022723"/>
    </source>
</evidence>
<feature type="region of interest" description="Disordered" evidence="13">
    <location>
        <begin position="48"/>
        <end position="73"/>
    </location>
</feature>
<keyword evidence="10" id="KW-0238">DNA-binding</keyword>
<dbReference type="EMBL" id="VXIV02000227">
    <property type="protein sequence ID" value="KAF6039665.1"/>
    <property type="molecule type" value="Genomic_DNA"/>
</dbReference>
<dbReference type="Proteomes" id="UP000593567">
    <property type="component" value="Unassembled WGS sequence"/>
</dbReference>
<evidence type="ECO:0000256" key="12">
    <source>
        <dbReference type="ARBA" id="ARBA00033987"/>
    </source>
</evidence>
<dbReference type="GO" id="GO:0008270">
    <property type="term" value="F:zinc ion binding"/>
    <property type="evidence" value="ECO:0007669"/>
    <property type="project" value="UniProtKB-KW"/>
</dbReference>
<dbReference type="PANTHER" id="PTHR10459">
    <property type="entry name" value="DNA LIGASE"/>
    <property type="match status" value="1"/>
</dbReference>
<dbReference type="InterPro" id="IPR001357">
    <property type="entry name" value="BRCT_dom"/>
</dbReference>
<dbReference type="GO" id="GO:1990404">
    <property type="term" value="F:NAD+-protein mono-ADP-ribosyltransferase activity"/>
    <property type="evidence" value="ECO:0007669"/>
    <property type="project" value="TreeGrafter"/>
</dbReference>
<dbReference type="GO" id="GO:0070212">
    <property type="term" value="P:protein poly-ADP-ribosylation"/>
    <property type="evidence" value="ECO:0007669"/>
    <property type="project" value="TreeGrafter"/>
</dbReference>
<keyword evidence="3" id="KW-0328">Glycosyltransferase</keyword>
<dbReference type="InterPro" id="IPR036420">
    <property type="entry name" value="BRCT_dom_sf"/>
</dbReference>
<comment type="subcellular location">
    <subcellularLocation>
        <location evidence="1">Nucleus</location>
    </subcellularLocation>
</comment>
<sequence>MYGPQNLWYHVDCFVSKREDVGFTVDMNPDKMQGFGSLSKDDKDEILNKLGKGNKSKKRKADASKDVVDSKKSKKDTEEAKQLKDQSTLIWKYRDGLQKEVSTQAMRGLLEYNNQNVVNGESDLLNRVSDCMAFGALSRCPECKDGQLVFSYVHVNFHSEQVLECKDERMPIIVRVTCQSGPGAPILPHPKKVAFKVPAEYHDVAFLKTYKYVKRDRIIPKATLQASQVNHLALAGTSFFAYGSTGKDKTALKTLISSLGGKLVSKLDDSVTLL</sequence>
<accession>A0A7J7KNJ8</accession>
<proteinExistence type="predicted"/>
<dbReference type="Pfam" id="PF21728">
    <property type="entry name" value="PADR1_N"/>
    <property type="match status" value="1"/>
</dbReference>
<keyword evidence="6" id="KW-0013">ADP-ribosylation</keyword>
<gene>
    <name evidence="16" type="ORF">EB796_002045</name>
</gene>
<dbReference type="GO" id="GO:0003950">
    <property type="term" value="F:NAD+ poly-ADP-ribosyltransferase activity"/>
    <property type="evidence" value="ECO:0007669"/>
    <property type="project" value="UniProtKB-EC"/>
</dbReference>
<feature type="domain" description="PARP-type" evidence="14">
    <location>
        <begin position="1"/>
        <end position="54"/>
    </location>
</feature>
<comment type="catalytic activity">
    <reaction evidence="12">
        <text>NAD(+) + (ADP-D-ribosyl)n-acceptor = nicotinamide + (ADP-D-ribosyl)n+1-acceptor + H(+).</text>
        <dbReference type="EC" id="2.4.2.30"/>
    </reaction>
</comment>
<reference evidence="16" key="1">
    <citation type="submission" date="2020-06" db="EMBL/GenBank/DDBJ databases">
        <title>Draft genome of Bugula neritina, a colonial animal packing powerful symbionts and potential medicines.</title>
        <authorList>
            <person name="Rayko M."/>
        </authorList>
    </citation>
    <scope>NUCLEOTIDE SEQUENCE [LARGE SCALE GENOMIC DNA]</scope>
    <source>
        <strain evidence="16">Kwan_BN1</strain>
    </source>
</reference>
<dbReference type="SUPFAM" id="SSF52113">
    <property type="entry name" value="BRCT domain"/>
    <property type="match status" value="1"/>
</dbReference>
<keyword evidence="17" id="KW-1185">Reference proteome</keyword>
<feature type="compositionally biased region" description="Basic and acidic residues" evidence="13">
    <location>
        <begin position="61"/>
        <end position="73"/>
    </location>
</feature>
<evidence type="ECO:0000256" key="4">
    <source>
        <dbReference type="ARBA" id="ARBA00022679"/>
    </source>
</evidence>
<evidence type="ECO:0000256" key="1">
    <source>
        <dbReference type="ARBA" id="ARBA00004123"/>
    </source>
</evidence>
<dbReference type="InterPro" id="IPR049296">
    <property type="entry name" value="PARP1-like_PADR1_N"/>
</dbReference>
<name>A0A7J7KNJ8_BUGNE</name>
<feature type="domain" description="BRCT" evidence="15">
    <location>
        <begin position="234"/>
        <end position="274"/>
    </location>
</feature>
<evidence type="ECO:0000256" key="8">
    <source>
        <dbReference type="ARBA" id="ARBA00022833"/>
    </source>
</evidence>
<dbReference type="PROSITE" id="PS52007">
    <property type="entry name" value="PADR1"/>
    <property type="match status" value="1"/>
</dbReference>
<evidence type="ECO:0000256" key="2">
    <source>
        <dbReference type="ARBA" id="ARBA00012020"/>
    </source>
</evidence>
<evidence type="ECO:0000313" key="17">
    <source>
        <dbReference type="Proteomes" id="UP000593567"/>
    </source>
</evidence>
<keyword evidence="11" id="KW-0539">Nucleus</keyword>
<protein>
    <recommendedName>
        <fullName evidence="2">NAD(+) ADP-ribosyltransferase</fullName>
        <ecNumber evidence="2">2.4.2.30</ecNumber>
    </recommendedName>
</protein>
<dbReference type="PANTHER" id="PTHR10459:SF112">
    <property type="entry name" value="POLY [ADP-RIBOSE] POLYMERASE 1"/>
    <property type="match status" value="1"/>
</dbReference>
<evidence type="ECO:0000256" key="13">
    <source>
        <dbReference type="SAM" id="MobiDB-lite"/>
    </source>
</evidence>
<dbReference type="InterPro" id="IPR050800">
    <property type="entry name" value="ARTD/PARP"/>
</dbReference>
<dbReference type="OrthoDB" id="429950at2759"/>
<evidence type="ECO:0000313" key="16">
    <source>
        <dbReference type="EMBL" id="KAF6039665.1"/>
    </source>
</evidence>
<evidence type="ECO:0000259" key="14">
    <source>
        <dbReference type="PROSITE" id="PS50064"/>
    </source>
</evidence>
<dbReference type="AlphaFoldDB" id="A0A7J7KNJ8"/>
<dbReference type="SMART" id="SM01335">
    <property type="entry name" value="PADR1"/>
    <property type="match status" value="1"/>
</dbReference>
<dbReference type="InterPro" id="IPR001510">
    <property type="entry name" value="Znf_PARP"/>
</dbReference>
<keyword evidence="5" id="KW-0479">Metal-binding</keyword>
<keyword evidence="8" id="KW-0862">Zinc</keyword>
<evidence type="ECO:0000256" key="11">
    <source>
        <dbReference type="ARBA" id="ARBA00023242"/>
    </source>
</evidence>